<organism evidence="2">
    <name type="scientific">Schizophyllum commune (strain H4-8 / FGSC 9210)</name>
    <name type="common">Split gill fungus</name>
    <dbReference type="NCBI Taxonomy" id="578458"/>
    <lineage>
        <taxon>Eukaryota</taxon>
        <taxon>Fungi</taxon>
        <taxon>Dikarya</taxon>
        <taxon>Basidiomycota</taxon>
        <taxon>Agaricomycotina</taxon>
        <taxon>Agaricomycetes</taxon>
        <taxon>Agaricomycetidae</taxon>
        <taxon>Agaricales</taxon>
        <taxon>Schizophyllaceae</taxon>
        <taxon>Schizophyllum</taxon>
    </lineage>
</organism>
<proteinExistence type="predicted"/>
<name>D8QF62_SCHCM</name>
<dbReference type="EMBL" id="GL377311">
    <property type="protein sequence ID" value="EFI93357.1"/>
    <property type="molecule type" value="Genomic_DNA"/>
</dbReference>
<dbReference type="Proteomes" id="UP000007431">
    <property type="component" value="Unassembled WGS sequence"/>
</dbReference>
<accession>D8QF62</accession>
<gene>
    <name evidence="1" type="ORF">SCHCODRAFT_85954</name>
</gene>
<dbReference type="VEuPathDB" id="FungiDB:SCHCODRAFT_02638305"/>
<protein>
    <submittedName>
        <fullName evidence="1">Expressed protein</fullName>
    </submittedName>
</protein>
<keyword evidence="2" id="KW-1185">Reference proteome</keyword>
<sequence>MSATTALPMPEEPRLPLELLIMIVHTVLADSFHTIFSVGNEVELEWQLNVIATLSLTNSTFHTIVADSVKELMDLKPTPARAFHSREFLGDILALGRQQRDPGAPSLPDRTNRRFLSTLLKGYQQFVLIIALRTMFHRLGKAKTDIIPLNHLVDRVTAKMLAQLAKIRPGAVAEPLRRMAETERGLSRILTRATSASETLPELVQTYICSPSSELMTAMQNALRELELCTEDYRHAMKDYQYASTVVPFFRVFGIPEDVQTLDSLPAVYDTQSLLERYARLKRAWDEIDPGTDLVCVPLPVG</sequence>
<reference evidence="1 2" key="1">
    <citation type="journal article" date="2010" name="Nat. Biotechnol.">
        <title>Genome sequence of the model mushroom Schizophyllum commune.</title>
        <authorList>
            <person name="Ohm R.A."/>
            <person name="de Jong J.F."/>
            <person name="Lugones L.G."/>
            <person name="Aerts A."/>
            <person name="Kothe E."/>
            <person name="Stajich J.E."/>
            <person name="de Vries R.P."/>
            <person name="Record E."/>
            <person name="Levasseur A."/>
            <person name="Baker S.E."/>
            <person name="Bartholomew K.A."/>
            <person name="Coutinho P.M."/>
            <person name="Erdmann S."/>
            <person name="Fowler T.J."/>
            <person name="Gathman A.C."/>
            <person name="Lombard V."/>
            <person name="Henrissat B."/>
            <person name="Knabe N."/>
            <person name="Kuees U."/>
            <person name="Lilly W.W."/>
            <person name="Lindquist E."/>
            <person name="Lucas S."/>
            <person name="Magnuson J.K."/>
            <person name="Piumi F."/>
            <person name="Raudaskoski M."/>
            <person name="Salamov A."/>
            <person name="Schmutz J."/>
            <person name="Schwarze F.W.M.R."/>
            <person name="vanKuyk P.A."/>
            <person name="Horton J.S."/>
            <person name="Grigoriev I.V."/>
            <person name="Woesten H.A.B."/>
        </authorList>
    </citation>
    <scope>NUCLEOTIDE SEQUENCE [LARGE SCALE GENOMIC DNA]</scope>
    <source>
        <strain evidence="2">H4-8 / FGSC 9210</strain>
    </source>
</reference>
<evidence type="ECO:0000313" key="1">
    <source>
        <dbReference type="EMBL" id="EFI93357.1"/>
    </source>
</evidence>
<dbReference type="AlphaFoldDB" id="D8QF62"/>
<dbReference type="InParanoid" id="D8QF62"/>
<dbReference type="HOGENOM" id="CLU_921828_0_0_1"/>
<evidence type="ECO:0000313" key="2">
    <source>
        <dbReference type="Proteomes" id="UP000007431"/>
    </source>
</evidence>